<comment type="function">
    <text evidence="2 11">Catalyzes a salvage reaction resulting in the formation of AMP, that is energically less costly than de novo synthesis.</text>
</comment>
<dbReference type="AlphaFoldDB" id="A0A075HK73"/>
<reference evidence="13" key="1">
    <citation type="journal article" date="2014" name="Genome Biol. Evol.">
        <title>Pangenome evidence for extensive interdomain horizontal transfer affecting lineage core and shell genes in uncultured planktonic thaumarchaeota and euryarchaeota.</title>
        <authorList>
            <person name="Deschamps P."/>
            <person name="Zivanovic Y."/>
            <person name="Moreira D."/>
            <person name="Rodriguez-Valera F."/>
            <person name="Lopez-Garcia P."/>
        </authorList>
    </citation>
    <scope>NUCLEOTIDE SEQUENCE</scope>
</reference>
<evidence type="ECO:0000256" key="11">
    <source>
        <dbReference type="HAMAP-Rule" id="MF_00004"/>
    </source>
</evidence>
<evidence type="ECO:0000259" key="12">
    <source>
        <dbReference type="Pfam" id="PF00156"/>
    </source>
</evidence>
<dbReference type="FunFam" id="3.40.50.2020:FF:000021">
    <property type="entry name" value="Adenine phosphoribosyltransferase"/>
    <property type="match status" value="1"/>
</dbReference>
<organism evidence="13">
    <name type="scientific">uncultured marine thaumarchaeote KM3_67_B07</name>
    <dbReference type="NCBI Taxonomy" id="1456232"/>
    <lineage>
        <taxon>Archaea</taxon>
        <taxon>Nitrososphaerota</taxon>
        <taxon>environmental samples</taxon>
    </lineage>
</organism>
<comment type="subcellular location">
    <subcellularLocation>
        <location evidence="3 11">Cytoplasm</location>
    </subcellularLocation>
</comment>
<dbReference type="UniPathway" id="UPA00588">
    <property type="reaction ID" value="UER00646"/>
</dbReference>
<comment type="pathway">
    <text evidence="4 11">Purine metabolism; AMP biosynthesis via salvage pathway; AMP from adenine: step 1/1.</text>
</comment>
<evidence type="ECO:0000256" key="6">
    <source>
        <dbReference type="ARBA" id="ARBA00011893"/>
    </source>
</evidence>
<dbReference type="GO" id="GO:0044209">
    <property type="term" value="P:AMP salvage"/>
    <property type="evidence" value="ECO:0007669"/>
    <property type="project" value="UniProtKB-UniRule"/>
</dbReference>
<dbReference type="PANTHER" id="PTHR32315">
    <property type="entry name" value="ADENINE PHOSPHORIBOSYLTRANSFERASE"/>
    <property type="match status" value="1"/>
</dbReference>
<evidence type="ECO:0000256" key="3">
    <source>
        <dbReference type="ARBA" id="ARBA00004496"/>
    </source>
</evidence>
<feature type="domain" description="Phosphoribosyltransferase" evidence="12">
    <location>
        <begin position="36"/>
        <end position="159"/>
    </location>
</feature>
<evidence type="ECO:0000256" key="9">
    <source>
        <dbReference type="ARBA" id="ARBA00022679"/>
    </source>
</evidence>
<comment type="catalytic activity">
    <reaction evidence="1 11">
        <text>AMP + diphosphate = 5-phospho-alpha-D-ribose 1-diphosphate + adenine</text>
        <dbReference type="Rhea" id="RHEA:16609"/>
        <dbReference type="ChEBI" id="CHEBI:16708"/>
        <dbReference type="ChEBI" id="CHEBI:33019"/>
        <dbReference type="ChEBI" id="CHEBI:58017"/>
        <dbReference type="ChEBI" id="CHEBI:456215"/>
        <dbReference type="EC" id="2.4.2.7"/>
    </reaction>
</comment>
<evidence type="ECO:0000256" key="2">
    <source>
        <dbReference type="ARBA" id="ARBA00003968"/>
    </source>
</evidence>
<dbReference type="NCBIfam" id="NF002636">
    <property type="entry name" value="PRK02304.1-5"/>
    <property type="match status" value="1"/>
</dbReference>
<comment type="similarity">
    <text evidence="5 11">Belongs to the purine/pyrimidine phosphoribosyltransferase family.</text>
</comment>
<comment type="subunit">
    <text evidence="11">Homodimer.</text>
</comment>
<dbReference type="InterPro" id="IPR029057">
    <property type="entry name" value="PRTase-like"/>
</dbReference>
<evidence type="ECO:0000256" key="5">
    <source>
        <dbReference type="ARBA" id="ARBA00008391"/>
    </source>
</evidence>
<dbReference type="EMBL" id="KF900999">
    <property type="protein sequence ID" value="AIF14363.1"/>
    <property type="molecule type" value="Genomic_DNA"/>
</dbReference>
<keyword evidence="9 11" id="KW-0808">Transferase</keyword>
<dbReference type="Pfam" id="PF00156">
    <property type="entry name" value="Pribosyltran"/>
    <property type="match status" value="1"/>
</dbReference>
<evidence type="ECO:0000256" key="4">
    <source>
        <dbReference type="ARBA" id="ARBA00004659"/>
    </source>
</evidence>
<sequence length="170" mass="19050">MNLKEKIAEYLDFPKKGILFRDFSPILRDPSATSFIVEEFSKQYHPKDVDVFVGIESRGFIIACALAQKYNKGMIMLRKEGKLPGKTEKTSYEIEYGEAVMEIQKTALNEGERVVICDDLLATGGTAKAAAVLVEKLKAKITGFAFIIELTELDGIKKINNYKTVSLVQY</sequence>
<dbReference type="InterPro" id="IPR000836">
    <property type="entry name" value="PRTase_dom"/>
</dbReference>
<dbReference type="PANTHER" id="PTHR32315:SF3">
    <property type="entry name" value="ADENINE PHOSPHORIBOSYLTRANSFERASE"/>
    <property type="match status" value="1"/>
</dbReference>
<dbReference type="HAMAP" id="MF_00004">
    <property type="entry name" value="Aden_phosphoribosyltr"/>
    <property type="match status" value="1"/>
</dbReference>
<dbReference type="InterPro" id="IPR050054">
    <property type="entry name" value="UPRTase/APRTase"/>
</dbReference>
<dbReference type="GO" id="GO:0006166">
    <property type="term" value="P:purine ribonucleoside salvage"/>
    <property type="evidence" value="ECO:0007669"/>
    <property type="project" value="UniProtKB-UniRule"/>
</dbReference>
<evidence type="ECO:0000256" key="7">
    <source>
        <dbReference type="ARBA" id="ARBA00022490"/>
    </source>
</evidence>
<evidence type="ECO:0000256" key="8">
    <source>
        <dbReference type="ARBA" id="ARBA00022676"/>
    </source>
</evidence>
<name>A0A075HK73_9ARCH</name>
<dbReference type="InterPro" id="IPR005764">
    <property type="entry name" value="Ade_phspho_trans"/>
</dbReference>
<protein>
    <recommendedName>
        <fullName evidence="6 11">Adenine phosphoribosyltransferase</fullName>
        <shortName evidence="11">APRT</shortName>
        <ecNumber evidence="6 11">2.4.2.7</ecNumber>
    </recommendedName>
</protein>
<evidence type="ECO:0000256" key="1">
    <source>
        <dbReference type="ARBA" id="ARBA00000868"/>
    </source>
</evidence>
<gene>
    <name evidence="11 13" type="primary">apt</name>
</gene>
<dbReference type="GO" id="GO:0016208">
    <property type="term" value="F:AMP binding"/>
    <property type="evidence" value="ECO:0007669"/>
    <property type="project" value="TreeGrafter"/>
</dbReference>
<dbReference type="EC" id="2.4.2.7" evidence="6 11"/>
<dbReference type="SUPFAM" id="SSF53271">
    <property type="entry name" value="PRTase-like"/>
    <property type="match status" value="1"/>
</dbReference>
<keyword evidence="10 11" id="KW-0660">Purine salvage</keyword>
<dbReference type="Gene3D" id="3.40.50.2020">
    <property type="match status" value="1"/>
</dbReference>
<dbReference type="GO" id="GO:0003999">
    <property type="term" value="F:adenine phosphoribosyltransferase activity"/>
    <property type="evidence" value="ECO:0007669"/>
    <property type="project" value="UniProtKB-UniRule"/>
</dbReference>
<dbReference type="NCBIfam" id="NF002634">
    <property type="entry name" value="PRK02304.1-3"/>
    <property type="match status" value="1"/>
</dbReference>
<dbReference type="GO" id="GO:0006168">
    <property type="term" value="P:adenine salvage"/>
    <property type="evidence" value="ECO:0007669"/>
    <property type="project" value="InterPro"/>
</dbReference>
<keyword evidence="7 11" id="KW-0963">Cytoplasm</keyword>
<dbReference type="GO" id="GO:0002055">
    <property type="term" value="F:adenine binding"/>
    <property type="evidence" value="ECO:0007669"/>
    <property type="project" value="TreeGrafter"/>
</dbReference>
<keyword evidence="8 11" id="KW-0328">Glycosyltransferase</keyword>
<evidence type="ECO:0000256" key="10">
    <source>
        <dbReference type="ARBA" id="ARBA00022726"/>
    </source>
</evidence>
<dbReference type="CDD" id="cd06223">
    <property type="entry name" value="PRTases_typeI"/>
    <property type="match status" value="1"/>
</dbReference>
<dbReference type="GO" id="GO:0005737">
    <property type="term" value="C:cytoplasm"/>
    <property type="evidence" value="ECO:0007669"/>
    <property type="project" value="UniProtKB-SubCell"/>
</dbReference>
<accession>A0A075HK73</accession>
<evidence type="ECO:0000313" key="13">
    <source>
        <dbReference type="EMBL" id="AIF14363.1"/>
    </source>
</evidence>
<dbReference type="NCBIfam" id="TIGR01090">
    <property type="entry name" value="apt"/>
    <property type="match status" value="1"/>
</dbReference>
<proteinExistence type="inferred from homology"/>